<dbReference type="PANTHER" id="PTHR47978">
    <property type="match status" value="1"/>
</dbReference>
<dbReference type="AlphaFoldDB" id="A0AAW1CQ48"/>
<comment type="caution">
    <text evidence="3">The sequence shown here is derived from an EMBL/GenBank/DDBJ whole genome shotgun (WGS) entry which is preliminary data.</text>
</comment>
<sequence length="153" mass="17484">MTLIAEVNSKLIQIPGKEDAVELLVIDSPSLDIYVDCLENFWNNADLLMIVYDIANKKSLEDVKNWYNMCMKMKWKGINSAPIATVLFANKDDLDKRKKCTDEEGINMAETLDIKYFSGSAKNNKGLEDPFRFLASEFYQYNVNVQPQGNLVE</sequence>
<dbReference type="SMART" id="SM00173">
    <property type="entry name" value="RAS"/>
    <property type="match status" value="1"/>
</dbReference>
<name>A0AAW1CQ48_9HEMI</name>
<accession>A0AAW1CQ48</accession>
<comment type="similarity">
    <text evidence="1">Belongs to the small GTPase superfamily. Rab family.</text>
</comment>
<evidence type="ECO:0000313" key="3">
    <source>
        <dbReference type="EMBL" id="KAK9500641.1"/>
    </source>
</evidence>
<dbReference type="PROSITE" id="PS51419">
    <property type="entry name" value="RAB"/>
    <property type="match status" value="1"/>
</dbReference>
<dbReference type="SUPFAM" id="SSF52540">
    <property type="entry name" value="P-loop containing nucleoside triphosphate hydrolases"/>
    <property type="match status" value="1"/>
</dbReference>
<dbReference type="EMBL" id="JAPXFL010000010">
    <property type="protein sequence ID" value="KAK9500641.1"/>
    <property type="molecule type" value="Genomic_DNA"/>
</dbReference>
<dbReference type="InterPro" id="IPR027417">
    <property type="entry name" value="P-loop_NTPase"/>
</dbReference>
<dbReference type="GO" id="GO:0003924">
    <property type="term" value="F:GTPase activity"/>
    <property type="evidence" value="ECO:0007669"/>
    <property type="project" value="InterPro"/>
</dbReference>
<dbReference type="Proteomes" id="UP001461498">
    <property type="component" value="Unassembled WGS sequence"/>
</dbReference>
<proteinExistence type="inferred from homology"/>
<dbReference type="Pfam" id="PF00071">
    <property type="entry name" value="Ras"/>
    <property type="match status" value="1"/>
</dbReference>
<keyword evidence="2" id="KW-0547">Nucleotide-binding</keyword>
<dbReference type="PROSITE" id="PS51421">
    <property type="entry name" value="RAS"/>
    <property type="match status" value="1"/>
</dbReference>
<evidence type="ECO:0000256" key="2">
    <source>
        <dbReference type="ARBA" id="ARBA00022741"/>
    </source>
</evidence>
<dbReference type="Gene3D" id="3.40.50.300">
    <property type="entry name" value="P-loop containing nucleotide triphosphate hydrolases"/>
    <property type="match status" value="1"/>
</dbReference>
<reference evidence="3 4" key="1">
    <citation type="submission" date="2022-12" db="EMBL/GenBank/DDBJ databases">
        <title>Chromosome-level genome assembly of true bugs.</title>
        <authorList>
            <person name="Ma L."/>
            <person name="Li H."/>
        </authorList>
    </citation>
    <scope>NUCLEOTIDE SEQUENCE [LARGE SCALE GENOMIC DNA]</scope>
    <source>
        <strain evidence="3">Lab_2022b</strain>
    </source>
</reference>
<dbReference type="SMART" id="SM00175">
    <property type="entry name" value="RAB"/>
    <property type="match status" value="1"/>
</dbReference>
<keyword evidence="4" id="KW-1185">Reference proteome</keyword>
<gene>
    <name evidence="3" type="ORF">O3M35_001870</name>
</gene>
<organism evidence="3 4">
    <name type="scientific">Rhynocoris fuscipes</name>
    <dbReference type="NCBI Taxonomy" id="488301"/>
    <lineage>
        <taxon>Eukaryota</taxon>
        <taxon>Metazoa</taxon>
        <taxon>Ecdysozoa</taxon>
        <taxon>Arthropoda</taxon>
        <taxon>Hexapoda</taxon>
        <taxon>Insecta</taxon>
        <taxon>Pterygota</taxon>
        <taxon>Neoptera</taxon>
        <taxon>Paraneoptera</taxon>
        <taxon>Hemiptera</taxon>
        <taxon>Heteroptera</taxon>
        <taxon>Panheteroptera</taxon>
        <taxon>Cimicomorpha</taxon>
        <taxon>Reduviidae</taxon>
        <taxon>Harpactorinae</taxon>
        <taxon>Harpactorini</taxon>
        <taxon>Rhynocoris</taxon>
    </lineage>
</organism>
<evidence type="ECO:0000256" key="1">
    <source>
        <dbReference type="ARBA" id="ARBA00006270"/>
    </source>
</evidence>
<dbReference type="InterPro" id="IPR001806">
    <property type="entry name" value="Small_GTPase"/>
</dbReference>
<evidence type="ECO:0000313" key="4">
    <source>
        <dbReference type="Proteomes" id="UP001461498"/>
    </source>
</evidence>
<protein>
    <submittedName>
        <fullName evidence="3">Uncharacterized protein</fullName>
    </submittedName>
</protein>
<dbReference type="GO" id="GO:0005525">
    <property type="term" value="F:GTP binding"/>
    <property type="evidence" value="ECO:0007669"/>
    <property type="project" value="InterPro"/>
</dbReference>